<dbReference type="NCBIfam" id="TIGR04294">
    <property type="entry name" value="pre_pil_HX9DG"/>
    <property type="match status" value="1"/>
</dbReference>
<evidence type="ECO:0000313" key="4">
    <source>
        <dbReference type="Proteomes" id="UP000240009"/>
    </source>
</evidence>
<evidence type="ECO:0000259" key="2">
    <source>
        <dbReference type="Pfam" id="PF07596"/>
    </source>
</evidence>
<dbReference type="EMBL" id="PUIA01000057">
    <property type="protein sequence ID" value="PQO27288.1"/>
    <property type="molecule type" value="Genomic_DNA"/>
</dbReference>
<dbReference type="AlphaFoldDB" id="A0A2S8F564"/>
<feature type="domain" description="DUF1559" evidence="2">
    <location>
        <begin position="65"/>
        <end position="337"/>
    </location>
</feature>
<organism evidence="3 4">
    <name type="scientific">Blastopirellula marina</name>
    <dbReference type="NCBI Taxonomy" id="124"/>
    <lineage>
        <taxon>Bacteria</taxon>
        <taxon>Pseudomonadati</taxon>
        <taxon>Planctomycetota</taxon>
        <taxon>Planctomycetia</taxon>
        <taxon>Pirellulales</taxon>
        <taxon>Pirellulaceae</taxon>
        <taxon>Blastopirellula</taxon>
    </lineage>
</organism>
<dbReference type="Pfam" id="PF07963">
    <property type="entry name" value="N_methyl"/>
    <property type="match status" value="1"/>
</dbReference>
<proteinExistence type="predicted"/>
<keyword evidence="1" id="KW-0472">Membrane</keyword>
<dbReference type="Gene3D" id="3.30.700.10">
    <property type="entry name" value="Glycoprotein, Type 4 Pilin"/>
    <property type="match status" value="1"/>
</dbReference>
<dbReference type="InterPro" id="IPR027558">
    <property type="entry name" value="Pre_pil_HX9DG_C"/>
</dbReference>
<reference evidence="3 4" key="1">
    <citation type="submission" date="2018-02" db="EMBL/GenBank/DDBJ databases">
        <title>Comparative genomes isolates from brazilian mangrove.</title>
        <authorList>
            <person name="Araujo J.E."/>
            <person name="Taketani R.G."/>
            <person name="Silva M.C.P."/>
            <person name="Loureco M.V."/>
            <person name="Andreote F.D."/>
        </authorList>
    </citation>
    <scope>NUCLEOTIDE SEQUENCE [LARGE SCALE GENOMIC DNA]</scope>
    <source>
        <strain evidence="3 4">HEX-2 MGV</strain>
    </source>
</reference>
<dbReference type="PANTHER" id="PTHR30093:SF2">
    <property type="entry name" value="TYPE II SECRETION SYSTEM PROTEIN H"/>
    <property type="match status" value="1"/>
</dbReference>
<dbReference type="NCBIfam" id="TIGR02532">
    <property type="entry name" value="IV_pilin_GFxxxE"/>
    <property type="match status" value="1"/>
</dbReference>
<evidence type="ECO:0000256" key="1">
    <source>
        <dbReference type="SAM" id="Phobius"/>
    </source>
</evidence>
<name>A0A2S8F564_9BACT</name>
<dbReference type="Proteomes" id="UP000240009">
    <property type="component" value="Unassembled WGS sequence"/>
</dbReference>
<gene>
    <name evidence="3" type="ORF">C5Y96_17235</name>
</gene>
<dbReference type="Pfam" id="PF07596">
    <property type="entry name" value="SBP_bac_10"/>
    <property type="match status" value="1"/>
</dbReference>
<dbReference type="InterPro" id="IPR012902">
    <property type="entry name" value="N_methyl_site"/>
</dbReference>
<dbReference type="SUPFAM" id="SSF54523">
    <property type="entry name" value="Pili subunits"/>
    <property type="match status" value="1"/>
</dbReference>
<dbReference type="PANTHER" id="PTHR30093">
    <property type="entry name" value="GENERAL SECRETION PATHWAY PROTEIN G"/>
    <property type="match status" value="1"/>
</dbReference>
<dbReference type="InterPro" id="IPR045584">
    <property type="entry name" value="Pilin-like"/>
</dbReference>
<keyword evidence="1" id="KW-1133">Transmembrane helix</keyword>
<feature type="transmembrane region" description="Helical" evidence="1">
    <location>
        <begin position="37"/>
        <end position="63"/>
    </location>
</feature>
<comment type="caution">
    <text evidence="3">The sequence shown here is derived from an EMBL/GenBank/DDBJ whole genome shotgun (WGS) entry which is preliminary data.</text>
</comment>
<dbReference type="InterPro" id="IPR011453">
    <property type="entry name" value="DUF1559"/>
</dbReference>
<keyword evidence="1" id="KW-0812">Transmembrane</keyword>
<evidence type="ECO:0000313" key="3">
    <source>
        <dbReference type="EMBL" id="PQO27288.1"/>
    </source>
</evidence>
<protein>
    <submittedName>
        <fullName evidence="3">Prepilin-type cleavage/methylation domain-containing protein</fullName>
    </submittedName>
</protein>
<accession>A0A2S8F564</accession>
<sequence>MRISSSKPRNVSFLDLRSDNLHEPECGRSPLACLKRFGFTLVELLVVIAIIGVLIGLLLPAVMQSREAARKVQCQNNLRQIGLATILFEDTHGLYPPARIFPRQGDPVDLACGGNQPSWFARVLPFLEQDTASRQWDLLKPYSEQLPEATYNVVTTFLCPSRRDASNARVPDTEEVLTLPCGCSGGLIQVRGGAVSDYAGNHGDFTGGSTGSPQDYWQGGNGTGVLISSRGLCKLGVPQGWIDKIRPKDIVDGLSNTALTGEMHVPIGRLSQAPENGAMYNGEDLVAFARIGGPGIPIARDPRDTTIPIRGFGSWHPGVCHFTFADGSTKALSNQLDTVTLGQFTNRANP</sequence>